<reference evidence="1 2" key="1">
    <citation type="submission" date="2023-11" db="EMBL/GenBank/DDBJ databases">
        <title>Halocaridina rubra genome assembly.</title>
        <authorList>
            <person name="Smith C."/>
        </authorList>
    </citation>
    <scope>NUCLEOTIDE SEQUENCE [LARGE SCALE GENOMIC DNA]</scope>
    <source>
        <strain evidence="1">EP-1</strain>
        <tissue evidence="1">Whole</tissue>
    </source>
</reference>
<accession>A0AAN9AD59</accession>
<dbReference type="EMBL" id="JAXCGZ010002231">
    <property type="protein sequence ID" value="KAK7084173.1"/>
    <property type="molecule type" value="Genomic_DNA"/>
</dbReference>
<evidence type="ECO:0000313" key="1">
    <source>
        <dbReference type="EMBL" id="KAK7084173.1"/>
    </source>
</evidence>
<comment type="caution">
    <text evidence="1">The sequence shown here is derived from an EMBL/GenBank/DDBJ whole genome shotgun (WGS) entry which is preliminary data.</text>
</comment>
<sequence>MTTAEETTPMETATFLPAPAPTVIGGPFVPCPEECQVRDYYGNCETDWDCKNLVMQKWLSNSEHVIREKQRILLVFRDFKMLPTDNQISCNRFRSKE</sequence>
<name>A0AAN9AD59_HALRR</name>
<protein>
    <submittedName>
        <fullName evidence="1">Uncharacterized protein</fullName>
    </submittedName>
</protein>
<gene>
    <name evidence="1" type="ORF">SK128_015346</name>
</gene>
<evidence type="ECO:0000313" key="2">
    <source>
        <dbReference type="Proteomes" id="UP001381693"/>
    </source>
</evidence>
<proteinExistence type="predicted"/>
<dbReference type="AlphaFoldDB" id="A0AAN9AD59"/>
<keyword evidence="2" id="KW-1185">Reference proteome</keyword>
<organism evidence="1 2">
    <name type="scientific">Halocaridina rubra</name>
    <name type="common">Hawaiian red shrimp</name>
    <dbReference type="NCBI Taxonomy" id="373956"/>
    <lineage>
        <taxon>Eukaryota</taxon>
        <taxon>Metazoa</taxon>
        <taxon>Ecdysozoa</taxon>
        <taxon>Arthropoda</taxon>
        <taxon>Crustacea</taxon>
        <taxon>Multicrustacea</taxon>
        <taxon>Malacostraca</taxon>
        <taxon>Eumalacostraca</taxon>
        <taxon>Eucarida</taxon>
        <taxon>Decapoda</taxon>
        <taxon>Pleocyemata</taxon>
        <taxon>Caridea</taxon>
        <taxon>Atyoidea</taxon>
        <taxon>Atyidae</taxon>
        <taxon>Halocaridina</taxon>
    </lineage>
</organism>
<dbReference type="Proteomes" id="UP001381693">
    <property type="component" value="Unassembled WGS sequence"/>
</dbReference>